<evidence type="ECO:0000313" key="3">
    <source>
        <dbReference type="Proteomes" id="UP000076552"/>
    </source>
</evidence>
<dbReference type="Proteomes" id="UP000076552">
    <property type="component" value="Unassembled WGS sequence"/>
</dbReference>
<evidence type="ECO:0000256" key="1">
    <source>
        <dbReference type="SAM" id="MobiDB-lite"/>
    </source>
</evidence>
<feature type="compositionally biased region" description="Acidic residues" evidence="1">
    <location>
        <begin position="65"/>
        <end position="76"/>
    </location>
</feature>
<dbReference type="AlphaFoldDB" id="A0A166UZB6"/>
<protein>
    <submittedName>
        <fullName evidence="2">Uncharacterized protein</fullName>
    </submittedName>
</protein>
<proteinExistence type="predicted"/>
<dbReference type="EMBL" id="LFIV01000038">
    <property type="protein sequence ID" value="KZL73989.1"/>
    <property type="molecule type" value="Genomic_DNA"/>
</dbReference>
<gene>
    <name evidence="2" type="ORF">CT0861_08538</name>
</gene>
<evidence type="ECO:0000313" key="2">
    <source>
        <dbReference type="EMBL" id="KZL73989.1"/>
    </source>
</evidence>
<feature type="region of interest" description="Disordered" evidence="1">
    <location>
        <begin position="65"/>
        <end position="85"/>
    </location>
</feature>
<keyword evidence="3" id="KW-1185">Reference proteome</keyword>
<reference evidence="2 3" key="1">
    <citation type="submission" date="2015-06" db="EMBL/GenBank/DDBJ databases">
        <title>Survival trade-offs in plant roots during colonization by closely related pathogenic and mutualistic fungi.</title>
        <authorList>
            <person name="Hacquard S."/>
            <person name="Kracher B."/>
            <person name="Hiruma K."/>
            <person name="Weinman A."/>
            <person name="Muench P."/>
            <person name="Garrido Oter R."/>
            <person name="Ver Loren van Themaat E."/>
            <person name="Dallerey J.-F."/>
            <person name="Damm U."/>
            <person name="Henrissat B."/>
            <person name="Lespinet O."/>
            <person name="Thon M."/>
            <person name="Kemen E."/>
            <person name="McHardy A.C."/>
            <person name="Schulze-Lefert P."/>
            <person name="O'Connell R.J."/>
        </authorList>
    </citation>
    <scope>NUCLEOTIDE SEQUENCE [LARGE SCALE GENOMIC DNA]</scope>
    <source>
        <strain evidence="2 3">0861</strain>
    </source>
</reference>
<name>A0A166UZB6_9PEZI</name>
<organism evidence="2 3">
    <name type="scientific">Colletotrichum tofieldiae</name>
    <dbReference type="NCBI Taxonomy" id="708197"/>
    <lineage>
        <taxon>Eukaryota</taxon>
        <taxon>Fungi</taxon>
        <taxon>Dikarya</taxon>
        <taxon>Ascomycota</taxon>
        <taxon>Pezizomycotina</taxon>
        <taxon>Sordariomycetes</taxon>
        <taxon>Hypocreomycetidae</taxon>
        <taxon>Glomerellales</taxon>
        <taxon>Glomerellaceae</taxon>
        <taxon>Colletotrichum</taxon>
        <taxon>Colletotrichum spaethianum species complex</taxon>
    </lineage>
</organism>
<accession>A0A166UZB6</accession>
<comment type="caution">
    <text evidence="2">The sequence shown here is derived from an EMBL/GenBank/DDBJ whole genome shotgun (WGS) entry which is preliminary data.</text>
</comment>
<sequence>MFASKESWLGRAGQLRVYETWRTKPESAQAQSDSLEAVGLSAPLVTSLQNRAPLIQQCYDVEEDDQGAEAMVEDEDHIQSGPPPL</sequence>